<dbReference type="GeneID" id="54324882"/>
<dbReference type="OrthoDB" id="3183782at2759"/>
<name>A0A5M9MXY6_9EURO</name>
<dbReference type="Proteomes" id="UP000324241">
    <property type="component" value="Unassembled WGS sequence"/>
</dbReference>
<evidence type="ECO:0000313" key="1">
    <source>
        <dbReference type="EMBL" id="KAA8649509.1"/>
    </source>
</evidence>
<reference evidence="1 2" key="1">
    <citation type="submission" date="2019-08" db="EMBL/GenBank/DDBJ databases">
        <title>The genome sequence of a newly discovered highly antifungal drug resistant Aspergillus species, Aspergillus tanneri NIH 1004.</title>
        <authorList>
            <person name="Mounaud S."/>
            <person name="Singh I."/>
            <person name="Joardar V."/>
            <person name="Pakala S."/>
            <person name="Pakala S."/>
            <person name="Venepally P."/>
            <person name="Chung J.K."/>
            <person name="Losada L."/>
            <person name="Nierman W.C."/>
        </authorList>
    </citation>
    <scope>NUCLEOTIDE SEQUENCE [LARGE SCALE GENOMIC DNA]</scope>
    <source>
        <strain evidence="1 2">NIH1004</strain>
    </source>
</reference>
<dbReference type="VEuPathDB" id="FungiDB:EYZ11_011957"/>
<comment type="caution">
    <text evidence="1">The sequence shown here is derived from an EMBL/GenBank/DDBJ whole genome shotgun (WGS) entry which is preliminary data.</text>
</comment>
<evidence type="ECO:0000313" key="2">
    <source>
        <dbReference type="Proteomes" id="UP000324241"/>
    </source>
</evidence>
<gene>
    <name evidence="1" type="ORF">ATNIH1004_002180</name>
</gene>
<proteinExistence type="predicted"/>
<dbReference type="AlphaFoldDB" id="A0A5M9MXY6"/>
<dbReference type="RefSeq" id="XP_033428870.1">
    <property type="nucleotide sequence ID" value="XM_033566875.1"/>
</dbReference>
<organism evidence="1 2">
    <name type="scientific">Aspergillus tanneri</name>
    <dbReference type="NCBI Taxonomy" id="1220188"/>
    <lineage>
        <taxon>Eukaryota</taxon>
        <taxon>Fungi</taxon>
        <taxon>Dikarya</taxon>
        <taxon>Ascomycota</taxon>
        <taxon>Pezizomycotina</taxon>
        <taxon>Eurotiomycetes</taxon>
        <taxon>Eurotiomycetidae</taxon>
        <taxon>Eurotiales</taxon>
        <taxon>Aspergillaceae</taxon>
        <taxon>Aspergillus</taxon>
        <taxon>Aspergillus subgen. Circumdati</taxon>
    </lineage>
</organism>
<sequence length="212" mass="23730">MGPISEQTESLEAFSQALHANWIIKQHDLTVELYVHGLATLRAIATDPEFASFHHLEEPYLSRLHMVASLGWVEAFIENGKVVNVAEDGKPTYKPSYAALLGSIKDRLIRIAVAHYRHPNIPEAESHRWATENHCARAAQIHARHGIEGYGMVEFYLRSLESPFVSGNNIVANLSWVEAYVQNGQVVNLGSDAKPTYPSFDVLADFTTKRLH</sequence>
<accession>A0A5M9MXY6</accession>
<protein>
    <submittedName>
        <fullName evidence="1">Uncharacterized protein</fullName>
    </submittedName>
</protein>
<dbReference type="EMBL" id="QUQM01000001">
    <property type="protein sequence ID" value="KAA8649509.1"/>
    <property type="molecule type" value="Genomic_DNA"/>
</dbReference>
<dbReference type="VEuPathDB" id="FungiDB:EYZ11_011955"/>